<sequence length="129" mass="14775">MEKIVEARGEYVTIGDLALQLGTSRKRIGQIVRANKIEIAKKRVQAPKGEFYYAKAVSDTSVIQIQELLQKFNPPKDKRQKKGKIEEVPADVSYGEGIIISQDFKTGQTWGQGIRAWWERERVERLMIV</sequence>
<proteinExistence type="predicted"/>
<dbReference type="RefSeq" id="WP_148133327.1">
    <property type="nucleotide sequence ID" value="NZ_CP017634.1"/>
</dbReference>
<accession>A0A3G1KNX5</accession>
<protein>
    <recommendedName>
        <fullName evidence="3">Helix-turn-helix domain-containing protein</fullName>
    </recommendedName>
</protein>
<dbReference type="AlphaFoldDB" id="A0A3G1KNX5"/>
<gene>
    <name evidence="1" type="ORF">DCMF_04545</name>
</gene>
<evidence type="ECO:0008006" key="3">
    <source>
        <dbReference type="Google" id="ProtNLM"/>
    </source>
</evidence>
<organism evidence="1 2">
    <name type="scientific">Formimonas warabiya</name>
    <dbReference type="NCBI Taxonomy" id="1761012"/>
    <lineage>
        <taxon>Bacteria</taxon>
        <taxon>Bacillati</taxon>
        <taxon>Bacillota</taxon>
        <taxon>Clostridia</taxon>
        <taxon>Eubacteriales</taxon>
        <taxon>Peptococcaceae</taxon>
        <taxon>Candidatus Formimonas</taxon>
    </lineage>
</organism>
<keyword evidence="2" id="KW-1185">Reference proteome</keyword>
<dbReference type="Proteomes" id="UP000323521">
    <property type="component" value="Chromosome"/>
</dbReference>
<name>A0A3G1KNX5_FORW1</name>
<dbReference type="KEGG" id="fwa:DCMF_04545"/>
<dbReference type="EMBL" id="CP017634">
    <property type="protein sequence ID" value="ATW24147.1"/>
    <property type="molecule type" value="Genomic_DNA"/>
</dbReference>
<evidence type="ECO:0000313" key="1">
    <source>
        <dbReference type="EMBL" id="ATW24147.1"/>
    </source>
</evidence>
<evidence type="ECO:0000313" key="2">
    <source>
        <dbReference type="Proteomes" id="UP000323521"/>
    </source>
</evidence>
<reference evidence="1 2" key="1">
    <citation type="submission" date="2016-10" db="EMBL/GenBank/DDBJ databases">
        <title>Complete Genome Sequence of Peptococcaceae strain DCMF.</title>
        <authorList>
            <person name="Edwards R.J."/>
            <person name="Holland S.I."/>
            <person name="Deshpande N.P."/>
            <person name="Wong Y.K."/>
            <person name="Ertan H."/>
            <person name="Manefield M."/>
            <person name="Russell T.L."/>
            <person name="Lee M.J."/>
        </authorList>
    </citation>
    <scope>NUCLEOTIDE SEQUENCE [LARGE SCALE GENOMIC DNA]</scope>
    <source>
        <strain evidence="1 2">DCMF</strain>
    </source>
</reference>